<evidence type="ECO:0000256" key="1">
    <source>
        <dbReference type="SAM" id="MobiDB-lite"/>
    </source>
</evidence>
<feature type="compositionally biased region" description="Basic and acidic residues" evidence="1">
    <location>
        <begin position="24"/>
        <end position="40"/>
    </location>
</feature>
<evidence type="ECO:0000313" key="4">
    <source>
        <dbReference type="Proteomes" id="UP000321393"/>
    </source>
</evidence>
<dbReference type="Proteomes" id="UP000321947">
    <property type="component" value="Unassembled WGS sequence"/>
</dbReference>
<feature type="region of interest" description="Disordered" evidence="1">
    <location>
        <begin position="117"/>
        <end position="138"/>
    </location>
</feature>
<dbReference type="EMBL" id="SSTE01021801">
    <property type="protein sequence ID" value="KAA0032330.1"/>
    <property type="molecule type" value="Genomic_DNA"/>
</dbReference>
<gene>
    <name evidence="3" type="ORF">E5676_scaffold316G00020</name>
    <name evidence="2" type="ORF">E6C27_scaffold219G001890</name>
</gene>
<evidence type="ECO:0000313" key="2">
    <source>
        <dbReference type="EMBL" id="KAA0032330.1"/>
    </source>
</evidence>
<proteinExistence type="predicted"/>
<feature type="compositionally biased region" description="Low complexity" evidence="1">
    <location>
        <begin position="124"/>
        <end position="137"/>
    </location>
</feature>
<dbReference type="AlphaFoldDB" id="A0A5A7SNH1"/>
<organism evidence="2 4">
    <name type="scientific">Cucumis melo var. makuwa</name>
    <name type="common">Oriental melon</name>
    <dbReference type="NCBI Taxonomy" id="1194695"/>
    <lineage>
        <taxon>Eukaryota</taxon>
        <taxon>Viridiplantae</taxon>
        <taxon>Streptophyta</taxon>
        <taxon>Embryophyta</taxon>
        <taxon>Tracheophyta</taxon>
        <taxon>Spermatophyta</taxon>
        <taxon>Magnoliopsida</taxon>
        <taxon>eudicotyledons</taxon>
        <taxon>Gunneridae</taxon>
        <taxon>Pentapetalae</taxon>
        <taxon>rosids</taxon>
        <taxon>fabids</taxon>
        <taxon>Cucurbitales</taxon>
        <taxon>Cucurbitaceae</taxon>
        <taxon>Benincaseae</taxon>
        <taxon>Cucumis</taxon>
    </lineage>
</organism>
<comment type="caution">
    <text evidence="2">The sequence shown here is derived from an EMBL/GenBank/DDBJ whole genome shotgun (WGS) entry which is preliminary data.</text>
</comment>
<sequence length="157" mass="18149">MVRKSPTRSAKENERSTNRKIGSKKADKKSDTEDNNGDRNKFKKIEMPIFNNEDIDSWLFRAEWYFQINKLCESEKMVVSTISFEAEVEFCIPKGIAQLVENREIIKGEANLNGYATRKYPPNSGGTSKNTGGTSVTENRKHYIPYKDHYLERIECE</sequence>
<dbReference type="EMBL" id="SSTD01017699">
    <property type="protein sequence ID" value="TYJ99416.1"/>
    <property type="molecule type" value="Genomic_DNA"/>
</dbReference>
<protein>
    <submittedName>
        <fullName evidence="2">Transposon Tf2-1 polyprotein isoform X1</fullName>
    </submittedName>
</protein>
<feature type="region of interest" description="Disordered" evidence="1">
    <location>
        <begin position="1"/>
        <end position="40"/>
    </location>
</feature>
<evidence type="ECO:0000313" key="5">
    <source>
        <dbReference type="Proteomes" id="UP000321947"/>
    </source>
</evidence>
<reference evidence="4 5" key="1">
    <citation type="submission" date="2019-08" db="EMBL/GenBank/DDBJ databases">
        <title>Draft genome sequences of two oriental melons (Cucumis melo L. var makuwa).</title>
        <authorList>
            <person name="Kwon S.-Y."/>
        </authorList>
    </citation>
    <scope>NUCLEOTIDE SEQUENCE [LARGE SCALE GENOMIC DNA]</scope>
    <source>
        <strain evidence="5">cv. Chang Bougi</strain>
        <strain evidence="4">cv. SW 3</strain>
        <tissue evidence="2">Leaf</tissue>
    </source>
</reference>
<evidence type="ECO:0000313" key="3">
    <source>
        <dbReference type="EMBL" id="TYJ99416.1"/>
    </source>
</evidence>
<dbReference type="Proteomes" id="UP000321393">
    <property type="component" value="Unassembled WGS sequence"/>
</dbReference>
<name>A0A5A7SNH1_CUCMM</name>
<accession>A0A5A7SNH1</accession>